<dbReference type="GO" id="GO:0016740">
    <property type="term" value="F:transferase activity"/>
    <property type="evidence" value="ECO:0007669"/>
    <property type="project" value="UniProtKB-KW"/>
</dbReference>
<dbReference type="GO" id="GO:0006506">
    <property type="term" value="P:GPI anchor biosynthetic process"/>
    <property type="evidence" value="ECO:0007669"/>
    <property type="project" value="InterPro"/>
</dbReference>
<evidence type="ECO:0000313" key="3">
    <source>
        <dbReference type="Proteomes" id="UP000036987"/>
    </source>
</evidence>
<keyword evidence="3" id="KW-1185">Reference proteome</keyword>
<dbReference type="PANTHER" id="PTHR47555:SF2">
    <property type="entry name" value="N-ACETYLGLUCOSAMINYL TRANSFERASE COMPONENT FAMILY PROTEIN _ GPI1 FAMILY PROTEIN"/>
    <property type="match status" value="1"/>
</dbReference>
<keyword evidence="2" id="KW-0808">Transferase</keyword>
<feature type="transmembrane region" description="Helical" evidence="1">
    <location>
        <begin position="321"/>
        <end position="344"/>
    </location>
</feature>
<keyword evidence="1" id="KW-0472">Membrane</keyword>
<sequence>MQERTSLRKPCRFVGPQNKNPLPDFETVILSLNCCNAVREGLEGCLTMGNSCSRTKIRYRLAAITWHIIADFVASISVMIYIILQLCHSFVVCSSQSFIFMTCARLFHHAFINVQIRCTQLQYWSVFLLGSGFSYHPNIEYLHKAAVKKHAILFSIVVDAIMGNIVGLLLWNNLEAIHLWVSAVSSHITNYLLRSGCVWLMGVPAGFKLNTELAELIGMISLNAIQIWSTLSSFMNLVFGCAFIGLALSGILFGLTTSAAIFIDLLKIATMHISALHWLISFLYSQQIQALTSLWRLFRGQKWNPLRKRLDSFDYTVNEHVVGSLLFIPVLLLLPTTTIFYIFFTIMNSTINLFCVTVEITISLLHATPYAELFLWIFTKGRFPSGIWFEVVKSGKILNDPSACSVTSVIRSSMHDRSDQINTSEQTNSIFFLHSNFANIGQILDPFIGKVFSGFSFSFIQKKIYGMLSGQRMTDSLRIHLPPTLPWINLSFREYWRVCHDAVLAFC</sequence>
<feature type="transmembrane region" description="Helical" evidence="1">
    <location>
        <begin position="213"/>
        <end position="231"/>
    </location>
</feature>
<dbReference type="OrthoDB" id="70250at2759"/>
<dbReference type="PANTHER" id="PTHR47555">
    <property type="entry name" value="N-ACETYLGLUCOSAMINYL TRANSFERASE COMPONENT FAMILY PROTEIN / GPI1 FAMILY PROTEIN"/>
    <property type="match status" value="1"/>
</dbReference>
<evidence type="ECO:0000256" key="1">
    <source>
        <dbReference type="SAM" id="Phobius"/>
    </source>
</evidence>
<comment type="caution">
    <text evidence="2">The sequence shown here is derived from an EMBL/GenBank/DDBJ whole genome shotgun (WGS) entry which is preliminary data.</text>
</comment>
<name>A0A0K9PTG6_ZOSMR</name>
<keyword evidence="1" id="KW-0812">Transmembrane</keyword>
<organism evidence="2 3">
    <name type="scientific">Zostera marina</name>
    <name type="common">Eelgrass</name>
    <dbReference type="NCBI Taxonomy" id="29655"/>
    <lineage>
        <taxon>Eukaryota</taxon>
        <taxon>Viridiplantae</taxon>
        <taxon>Streptophyta</taxon>
        <taxon>Embryophyta</taxon>
        <taxon>Tracheophyta</taxon>
        <taxon>Spermatophyta</taxon>
        <taxon>Magnoliopsida</taxon>
        <taxon>Liliopsida</taxon>
        <taxon>Zosteraceae</taxon>
        <taxon>Zostera</taxon>
    </lineage>
</organism>
<feature type="transmembrane region" description="Helical" evidence="1">
    <location>
        <begin position="151"/>
        <end position="171"/>
    </location>
</feature>
<protein>
    <submittedName>
        <fullName evidence="2">N-acetylglucosaminyl transferase component family protein / Gpi1family protein</fullName>
    </submittedName>
</protein>
<dbReference type="EMBL" id="LFYR01000642">
    <property type="protein sequence ID" value="KMZ72244.1"/>
    <property type="molecule type" value="Genomic_DNA"/>
</dbReference>
<feature type="transmembrane region" description="Helical" evidence="1">
    <location>
        <begin position="177"/>
        <end position="201"/>
    </location>
</feature>
<proteinExistence type="predicted"/>
<accession>A0A0K9PTG6</accession>
<dbReference type="AlphaFoldDB" id="A0A0K9PTG6"/>
<dbReference type="Proteomes" id="UP000036987">
    <property type="component" value="Unassembled WGS sequence"/>
</dbReference>
<reference evidence="3" key="1">
    <citation type="journal article" date="2016" name="Nature">
        <title>The genome of the seagrass Zostera marina reveals angiosperm adaptation to the sea.</title>
        <authorList>
            <person name="Olsen J.L."/>
            <person name="Rouze P."/>
            <person name="Verhelst B."/>
            <person name="Lin Y.-C."/>
            <person name="Bayer T."/>
            <person name="Collen J."/>
            <person name="Dattolo E."/>
            <person name="De Paoli E."/>
            <person name="Dittami S."/>
            <person name="Maumus F."/>
            <person name="Michel G."/>
            <person name="Kersting A."/>
            <person name="Lauritano C."/>
            <person name="Lohaus R."/>
            <person name="Toepel M."/>
            <person name="Tonon T."/>
            <person name="Vanneste K."/>
            <person name="Amirebrahimi M."/>
            <person name="Brakel J."/>
            <person name="Bostroem C."/>
            <person name="Chovatia M."/>
            <person name="Grimwood J."/>
            <person name="Jenkins J.W."/>
            <person name="Jueterbock A."/>
            <person name="Mraz A."/>
            <person name="Stam W.T."/>
            <person name="Tice H."/>
            <person name="Bornberg-Bauer E."/>
            <person name="Green P.J."/>
            <person name="Pearson G.A."/>
            <person name="Procaccini G."/>
            <person name="Duarte C.M."/>
            <person name="Schmutz J."/>
            <person name="Reusch T.B.H."/>
            <person name="Van de Peer Y."/>
        </authorList>
    </citation>
    <scope>NUCLEOTIDE SEQUENCE [LARGE SCALE GENOMIC DNA]</scope>
    <source>
        <strain evidence="3">cv. Finnish</strain>
    </source>
</reference>
<feature type="transmembrane region" description="Helical" evidence="1">
    <location>
        <begin position="237"/>
        <end position="263"/>
    </location>
</feature>
<dbReference type="Pfam" id="PF05024">
    <property type="entry name" value="Gpi1"/>
    <property type="match status" value="1"/>
</dbReference>
<dbReference type="InterPro" id="IPR007720">
    <property type="entry name" value="PigQ/GPI1"/>
</dbReference>
<evidence type="ECO:0000313" key="2">
    <source>
        <dbReference type="EMBL" id="KMZ72244.1"/>
    </source>
</evidence>
<dbReference type="OMA" id="HANEGMP"/>
<dbReference type="GO" id="GO:0016020">
    <property type="term" value="C:membrane"/>
    <property type="evidence" value="ECO:0007669"/>
    <property type="project" value="InterPro"/>
</dbReference>
<keyword evidence="1" id="KW-1133">Transmembrane helix</keyword>
<feature type="transmembrane region" description="Helical" evidence="1">
    <location>
        <begin position="61"/>
        <end position="83"/>
    </location>
</feature>
<dbReference type="STRING" id="29655.A0A0K9PTG6"/>
<gene>
    <name evidence="2" type="ORF">ZOSMA_169G00360</name>
</gene>